<reference evidence="5 6" key="1">
    <citation type="journal article" date="2014" name="PLoS Genet.">
        <title>Phylogenetically driven sequencing of extremely halophilic archaea reveals strategies for static and dynamic osmo-response.</title>
        <authorList>
            <person name="Becker E.A."/>
            <person name="Seitzer P.M."/>
            <person name="Tritt A."/>
            <person name="Larsen D."/>
            <person name="Krusor M."/>
            <person name="Yao A.I."/>
            <person name="Wu D."/>
            <person name="Madern D."/>
            <person name="Eisen J.A."/>
            <person name="Darling A.E."/>
            <person name="Facciotti M.T."/>
        </authorList>
    </citation>
    <scope>NUCLEOTIDE SEQUENCE [LARGE SCALE GENOMIC DNA]</scope>
    <source>
        <strain evidence="5 6">JCM 13552</strain>
    </source>
</reference>
<accession>M0ND13</accession>
<dbReference type="Pfam" id="PF13412">
    <property type="entry name" value="HTH_24"/>
    <property type="match status" value="1"/>
</dbReference>
<dbReference type="PRINTS" id="PR00033">
    <property type="entry name" value="HTHASNC"/>
</dbReference>
<feature type="domain" description="HTH asnC-type" evidence="4">
    <location>
        <begin position="5"/>
        <end position="68"/>
    </location>
</feature>
<keyword evidence="2" id="KW-0238">DNA-binding</keyword>
<name>M0ND13_9EURY</name>
<dbReference type="PANTHER" id="PTHR30154">
    <property type="entry name" value="LEUCINE-RESPONSIVE REGULATORY PROTEIN"/>
    <property type="match status" value="1"/>
</dbReference>
<evidence type="ECO:0000256" key="2">
    <source>
        <dbReference type="ARBA" id="ARBA00023125"/>
    </source>
</evidence>
<keyword evidence="3" id="KW-0804">Transcription</keyword>
<evidence type="ECO:0000313" key="5">
    <source>
        <dbReference type="EMBL" id="EMA54974.1"/>
    </source>
</evidence>
<keyword evidence="1" id="KW-0805">Transcription regulation</keyword>
<evidence type="ECO:0000256" key="3">
    <source>
        <dbReference type="ARBA" id="ARBA00023163"/>
    </source>
</evidence>
<dbReference type="PATRIC" id="fig|1227457.3.peg.1004"/>
<dbReference type="PROSITE" id="PS50956">
    <property type="entry name" value="HTH_ASNC_2"/>
    <property type="match status" value="1"/>
</dbReference>
<evidence type="ECO:0000259" key="4">
    <source>
        <dbReference type="PROSITE" id="PS50956"/>
    </source>
</evidence>
<dbReference type="GO" id="GO:0005829">
    <property type="term" value="C:cytosol"/>
    <property type="evidence" value="ECO:0007669"/>
    <property type="project" value="TreeGrafter"/>
</dbReference>
<evidence type="ECO:0000256" key="1">
    <source>
        <dbReference type="ARBA" id="ARBA00023015"/>
    </source>
</evidence>
<dbReference type="InterPro" id="IPR011991">
    <property type="entry name" value="ArsR-like_HTH"/>
</dbReference>
<organism evidence="5 6">
    <name type="scientific">Halococcus thailandensis JCM 13552</name>
    <dbReference type="NCBI Taxonomy" id="1227457"/>
    <lineage>
        <taxon>Archaea</taxon>
        <taxon>Methanobacteriati</taxon>
        <taxon>Methanobacteriota</taxon>
        <taxon>Stenosarchaea group</taxon>
        <taxon>Halobacteria</taxon>
        <taxon>Halobacteriales</taxon>
        <taxon>Halococcaceae</taxon>
        <taxon>Halococcus</taxon>
    </lineage>
</organism>
<proteinExistence type="predicted"/>
<dbReference type="eggNOG" id="arCOG01584">
    <property type="taxonomic scope" value="Archaea"/>
</dbReference>
<evidence type="ECO:0000313" key="6">
    <source>
        <dbReference type="Proteomes" id="UP000011680"/>
    </source>
</evidence>
<dbReference type="InterPro" id="IPR019888">
    <property type="entry name" value="Tscrpt_reg_AsnC-like"/>
</dbReference>
<dbReference type="SUPFAM" id="SSF46785">
    <property type="entry name" value="Winged helix' DNA-binding domain"/>
    <property type="match status" value="1"/>
</dbReference>
<gene>
    <name evidence="5" type="ORF">C451_05655</name>
</gene>
<dbReference type="AlphaFoldDB" id="M0ND13"/>
<dbReference type="Gene3D" id="1.10.10.10">
    <property type="entry name" value="Winged helix-like DNA-binding domain superfamily/Winged helix DNA-binding domain"/>
    <property type="match status" value="1"/>
</dbReference>
<dbReference type="InterPro" id="IPR036390">
    <property type="entry name" value="WH_DNA-bd_sf"/>
</dbReference>
<dbReference type="GO" id="GO:0043565">
    <property type="term" value="F:sequence-specific DNA binding"/>
    <property type="evidence" value="ECO:0007669"/>
    <property type="project" value="InterPro"/>
</dbReference>
<protein>
    <submittedName>
        <fullName evidence="5">AsnC family transcriptional regulator</fullName>
    </submittedName>
</protein>
<dbReference type="InterPro" id="IPR000485">
    <property type="entry name" value="AsnC-type_HTH_dom"/>
</dbReference>
<dbReference type="Proteomes" id="UP000011680">
    <property type="component" value="Unassembled WGS sequence"/>
</dbReference>
<dbReference type="EMBL" id="AOMF01000119">
    <property type="protein sequence ID" value="EMA54974.1"/>
    <property type="molecule type" value="Genomic_DNA"/>
</dbReference>
<dbReference type="PANTHER" id="PTHR30154:SF34">
    <property type="entry name" value="TRANSCRIPTIONAL REGULATOR AZLB"/>
    <property type="match status" value="1"/>
</dbReference>
<dbReference type="GO" id="GO:0043200">
    <property type="term" value="P:response to amino acid"/>
    <property type="evidence" value="ECO:0007669"/>
    <property type="project" value="TreeGrafter"/>
</dbReference>
<sequence length="158" mass="17923">MVCSIDDIDKRVIYHLMKDARNVSAPTIADETDVSDGTIRNRIQRLEDEDIIRGYHAHIDYEQIDGMLICLFVCSASVLESKTHILRALDVPGVVNVRDLMPGRENFHVEAVGTNTNELMRIATALSKLGLEIEHGRMIQQEFFRPYQPFGPEEEVSP</sequence>
<keyword evidence="6" id="KW-1185">Reference proteome</keyword>
<dbReference type="RefSeq" id="WP_007738553.1">
    <property type="nucleotide sequence ID" value="NZ_AOMF01000119.1"/>
</dbReference>
<dbReference type="CDD" id="cd00090">
    <property type="entry name" value="HTH_ARSR"/>
    <property type="match status" value="1"/>
</dbReference>
<dbReference type="SMART" id="SM00344">
    <property type="entry name" value="HTH_ASNC"/>
    <property type="match status" value="1"/>
</dbReference>
<dbReference type="InterPro" id="IPR036388">
    <property type="entry name" value="WH-like_DNA-bd_sf"/>
</dbReference>
<comment type="caution">
    <text evidence="5">The sequence shown here is derived from an EMBL/GenBank/DDBJ whole genome shotgun (WGS) entry which is preliminary data.</text>
</comment>
<dbReference type="STRING" id="1227457.C451_05655"/>